<keyword evidence="7" id="KW-1185">Reference proteome</keyword>
<dbReference type="CDD" id="cd02440">
    <property type="entry name" value="AdoMet_MTases"/>
    <property type="match status" value="1"/>
</dbReference>
<dbReference type="PANTHER" id="PTHR43464:SF19">
    <property type="entry name" value="UBIQUINONE BIOSYNTHESIS O-METHYLTRANSFERASE, MITOCHONDRIAL"/>
    <property type="match status" value="1"/>
</dbReference>
<evidence type="ECO:0000313" key="6">
    <source>
        <dbReference type="EMBL" id="KAB8161212.1"/>
    </source>
</evidence>
<dbReference type="OrthoDB" id="5566900at2"/>
<feature type="region of interest" description="Disordered" evidence="4">
    <location>
        <begin position="1"/>
        <end position="25"/>
    </location>
</feature>
<reference evidence="6" key="1">
    <citation type="submission" date="2019-10" db="EMBL/GenBank/DDBJ databases">
        <title>Nonomuraea sp. nov., isolated from Phyllanthus amarus.</title>
        <authorList>
            <person name="Klykleung N."/>
            <person name="Tanasupawat S."/>
        </authorList>
    </citation>
    <scope>NUCLEOTIDE SEQUENCE [LARGE SCALE GENOMIC DNA]</scope>
    <source>
        <strain evidence="6">3MP-10</strain>
    </source>
</reference>
<dbReference type="SUPFAM" id="SSF53335">
    <property type="entry name" value="S-adenosyl-L-methionine-dependent methyltransferases"/>
    <property type="match status" value="1"/>
</dbReference>
<dbReference type="Pfam" id="PF08241">
    <property type="entry name" value="Methyltransf_11"/>
    <property type="match status" value="1"/>
</dbReference>
<comment type="caution">
    <text evidence="6">The sequence shown here is derived from an EMBL/GenBank/DDBJ whole genome shotgun (WGS) entry which is preliminary data.</text>
</comment>
<accession>A0A5N5ZZ48</accession>
<evidence type="ECO:0000313" key="7">
    <source>
        <dbReference type="Proteomes" id="UP000314251"/>
    </source>
</evidence>
<evidence type="ECO:0000259" key="5">
    <source>
        <dbReference type="Pfam" id="PF08241"/>
    </source>
</evidence>
<name>A0A5N5ZZ48_9ACTN</name>
<organism evidence="6 7">
    <name type="scientific">Streptomyces mimosae</name>
    <dbReference type="NCBI Taxonomy" id="2586635"/>
    <lineage>
        <taxon>Bacteria</taxon>
        <taxon>Bacillati</taxon>
        <taxon>Actinomycetota</taxon>
        <taxon>Actinomycetes</taxon>
        <taxon>Kitasatosporales</taxon>
        <taxon>Streptomycetaceae</taxon>
        <taxon>Streptomyces</taxon>
    </lineage>
</organism>
<dbReference type="Gene3D" id="3.40.50.150">
    <property type="entry name" value="Vaccinia Virus protein VP39"/>
    <property type="match status" value="1"/>
</dbReference>
<sequence length="301" mass="32898">MALGDAGNSRARLLERTARPGTAAPRVPRAVLNGTFDRGANGSSRRLRRMTATEDHARPAPEGRFNDYDGFAEAYAAENETNIFNAYYERPAMLSLVGDVAGRRVLDAGCGAGVLSDALRERGADVTGVDASAAMLELARRRLGPEADLRLVDLSGPLPFADGAFDDVVASLVLHYLEDWGPTLGELRRVLRPGGRLIASMDHPFAAYATQDPRPDYFATTSYTLDWTLGGRTVPMRFWRRPLHAMVDACTTAGFHLTRIFEPRPDPAGRAAHPEEFEELATRMCFVFLVLEVPTTAADPH</sequence>
<dbReference type="PANTHER" id="PTHR43464">
    <property type="entry name" value="METHYLTRANSFERASE"/>
    <property type="match status" value="1"/>
</dbReference>
<keyword evidence="1 6" id="KW-0489">Methyltransferase</keyword>
<feature type="region of interest" description="Disordered" evidence="4">
    <location>
        <begin position="38"/>
        <end position="63"/>
    </location>
</feature>
<proteinExistence type="predicted"/>
<dbReference type="InterPro" id="IPR013216">
    <property type="entry name" value="Methyltransf_11"/>
</dbReference>
<dbReference type="AlphaFoldDB" id="A0A5N5ZZ48"/>
<evidence type="ECO:0000256" key="2">
    <source>
        <dbReference type="ARBA" id="ARBA00022679"/>
    </source>
</evidence>
<evidence type="ECO:0000256" key="4">
    <source>
        <dbReference type="SAM" id="MobiDB-lite"/>
    </source>
</evidence>
<dbReference type="InterPro" id="IPR029063">
    <property type="entry name" value="SAM-dependent_MTases_sf"/>
</dbReference>
<dbReference type="EMBL" id="VDLY02000021">
    <property type="protein sequence ID" value="KAB8161212.1"/>
    <property type="molecule type" value="Genomic_DNA"/>
</dbReference>
<dbReference type="GO" id="GO:0008757">
    <property type="term" value="F:S-adenosylmethionine-dependent methyltransferase activity"/>
    <property type="evidence" value="ECO:0007669"/>
    <property type="project" value="InterPro"/>
</dbReference>
<keyword evidence="3" id="KW-0949">S-adenosyl-L-methionine</keyword>
<evidence type="ECO:0000256" key="1">
    <source>
        <dbReference type="ARBA" id="ARBA00022603"/>
    </source>
</evidence>
<gene>
    <name evidence="6" type="ORF">FH607_026625</name>
</gene>
<dbReference type="GO" id="GO:0032259">
    <property type="term" value="P:methylation"/>
    <property type="evidence" value="ECO:0007669"/>
    <property type="project" value="UniProtKB-KW"/>
</dbReference>
<dbReference type="Proteomes" id="UP000314251">
    <property type="component" value="Unassembled WGS sequence"/>
</dbReference>
<feature type="domain" description="Methyltransferase type 11" evidence="5">
    <location>
        <begin position="106"/>
        <end position="198"/>
    </location>
</feature>
<keyword evidence="2" id="KW-0808">Transferase</keyword>
<feature type="compositionally biased region" description="Basic and acidic residues" evidence="4">
    <location>
        <begin position="51"/>
        <end position="63"/>
    </location>
</feature>
<protein>
    <submittedName>
        <fullName evidence="6">Methyltransferase domain-containing protein</fullName>
    </submittedName>
</protein>
<evidence type="ECO:0000256" key="3">
    <source>
        <dbReference type="ARBA" id="ARBA00022691"/>
    </source>
</evidence>